<evidence type="ECO:0000313" key="2">
    <source>
        <dbReference type="Proteomes" id="UP000807353"/>
    </source>
</evidence>
<keyword evidence="2" id="KW-1185">Reference proteome</keyword>
<accession>A0A9P5Y196</accession>
<comment type="caution">
    <text evidence="1">The sequence shown here is derived from an EMBL/GenBank/DDBJ whole genome shotgun (WGS) entry which is preliminary data.</text>
</comment>
<dbReference type="EMBL" id="MU150298">
    <property type="protein sequence ID" value="KAF9460483.1"/>
    <property type="molecule type" value="Genomic_DNA"/>
</dbReference>
<sequence>MSALKIIIPSYSYVQNEVKRRFGIHPCSFQVKSAITQLKQKDCITITLTGSGKTLTFWIPLLFNDNSMSQSQLGL</sequence>
<evidence type="ECO:0000313" key="1">
    <source>
        <dbReference type="EMBL" id="KAF9460483.1"/>
    </source>
</evidence>
<dbReference type="Proteomes" id="UP000807353">
    <property type="component" value="Unassembled WGS sequence"/>
</dbReference>
<dbReference type="OrthoDB" id="10261556at2759"/>
<proteinExistence type="predicted"/>
<evidence type="ECO:0008006" key="3">
    <source>
        <dbReference type="Google" id="ProtNLM"/>
    </source>
</evidence>
<gene>
    <name evidence="1" type="ORF">BDZ94DRAFT_1377112</name>
</gene>
<dbReference type="InterPro" id="IPR027417">
    <property type="entry name" value="P-loop_NTPase"/>
</dbReference>
<protein>
    <recommendedName>
        <fullName evidence="3">DEAD/DEAH box helicase domain-containing protein</fullName>
    </recommendedName>
</protein>
<reference evidence="1" key="1">
    <citation type="submission" date="2020-11" db="EMBL/GenBank/DDBJ databases">
        <authorList>
            <consortium name="DOE Joint Genome Institute"/>
            <person name="Ahrendt S."/>
            <person name="Riley R."/>
            <person name="Andreopoulos W."/>
            <person name="Labutti K."/>
            <person name="Pangilinan J."/>
            <person name="Ruiz-Duenas F.J."/>
            <person name="Barrasa J.M."/>
            <person name="Sanchez-Garcia M."/>
            <person name="Camarero S."/>
            <person name="Miyauchi S."/>
            <person name="Serrano A."/>
            <person name="Linde D."/>
            <person name="Babiker R."/>
            <person name="Drula E."/>
            <person name="Ayuso-Fernandez I."/>
            <person name="Pacheco R."/>
            <person name="Padilla G."/>
            <person name="Ferreira P."/>
            <person name="Barriuso J."/>
            <person name="Kellner H."/>
            <person name="Castanera R."/>
            <person name="Alfaro M."/>
            <person name="Ramirez L."/>
            <person name="Pisabarro A.G."/>
            <person name="Kuo A."/>
            <person name="Tritt A."/>
            <person name="Lipzen A."/>
            <person name="He G."/>
            <person name="Yan M."/>
            <person name="Ng V."/>
            <person name="Cullen D."/>
            <person name="Martin F."/>
            <person name="Rosso M.-N."/>
            <person name="Henrissat B."/>
            <person name="Hibbett D."/>
            <person name="Martinez A.T."/>
            <person name="Grigoriev I.V."/>
        </authorList>
    </citation>
    <scope>NUCLEOTIDE SEQUENCE</scope>
    <source>
        <strain evidence="1">CBS 247.69</strain>
    </source>
</reference>
<organism evidence="1 2">
    <name type="scientific">Collybia nuda</name>
    <dbReference type="NCBI Taxonomy" id="64659"/>
    <lineage>
        <taxon>Eukaryota</taxon>
        <taxon>Fungi</taxon>
        <taxon>Dikarya</taxon>
        <taxon>Basidiomycota</taxon>
        <taxon>Agaricomycotina</taxon>
        <taxon>Agaricomycetes</taxon>
        <taxon>Agaricomycetidae</taxon>
        <taxon>Agaricales</taxon>
        <taxon>Tricholomatineae</taxon>
        <taxon>Clitocybaceae</taxon>
        <taxon>Collybia</taxon>
    </lineage>
</organism>
<name>A0A9P5Y196_9AGAR</name>
<dbReference type="Gene3D" id="3.40.50.300">
    <property type="entry name" value="P-loop containing nucleotide triphosphate hydrolases"/>
    <property type="match status" value="1"/>
</dbReference>
<dbReference type="AlphaFoldDB" id="A0A9P5Y196"/>
<dbReference type="SUPFAM" id="SSF52540">
    <property type="entry name" value="P-loop containing nucleoside triphosphate hydrolases"/>
    <property type="match status" value="1"/>
</dbReference>